<dbReference type="EMBL" id="MU274149">
    <property type="protein sequence ID" value="KAI0026848.1"/>
    <property type="molecule type" value="Genomic_DNA"/>
</dbReference>
<comment type="caution">
    <text evidence="1">The sequence shown here is derived from an EMBL/GenBank/DDBJ whole genome shotgun (WGS) entry which is preliminary data.</text>
</comment>
<sequence>MSTIGPGPTVGLAGATPAAVVDVTPTAPENGTVGDDPFTSLPDEFLSVLKDMGVDRRAIFNHDFVKMSPIDGERLLMHYAHFHAHHVRERKTLDDCLICIASKFNEATIGAVIQEAREELQVKVDQLQAERDAARTRGLELRTEAAHQTAMIGSLHDEAAALRAHVTELDAQNSRLKEELQAILVPGEDRATALSLTALREVIENSVSQSPSMTQWNAKLCVDHFRALWARNQRPLGVLVFPYWPDTGASPMNLWVDATTVRGYLLFERTVSRERNPLLFATALLVGLEPVKYYVYVNSNAQRWAIGDKLDCGKAGNIGGLPADEEVVMQLWMHCGVMPEHAADAFKFALHFTFEAYILRRLPDLPCPAGLLDLYETARTVDIYGRGPSGVAPMVNPWQAWVPSKVSPPGTTWTSNQPLPPNTTVPLWPADMDEKAPVTPGGYVHDFTGSVQHYGTTLHGGPERTHKRSYRGSRTRTAEPYRGTYFPHGQRRGGTVRGGGLAYSHELEAGHSPTYYTVLASPTVHRLPATPSIPPMPGADSPATVSFTTAGRVGDVNMG</sequence>
<organism evidence="1 2">
    <name type="scientific">Vararia minispora EC-137</name>
    <dbReference type="NCBI Taxonomy" id="1314806"/>
    <lineage>
        <taxon>Eukaryota</taxon>
        <taxon>Fungi</taxon>
        <taxon>Dikarya</taxon>
        <taxon>Basidiomycota</taxon>
        <taxon>Agaricomycotina</taxon>
        <taxon>Agaricomycetes</taxon>
        <taxon>Russulales</taxon>
        <taxon>Lachnocladiaceae</taxon>
        <taxon>Vararia</taxon>
    </lineage>
</organism>
<evidence type="ECO:0000313" key="1">
    <source>
        <dbReference type="EMBL" id="KAI0026848.1"/>
    </source>
</evidence>
<protein>
    <submittedName>
        <fullName evidence="1">Uncharacterized protein</fullName>
    </submittedName>
</protein>
<accession>A0ACB8Q4Y9</accession>
<proteinExistence type="predicted"/>
<dbReference type="Proteomes" id="UP000814128">
    <property type="component" value="Unassembled WGS sequence"/>
</dbReference>
<reference evidence="1" key="2">
    <citation type="journal article" date="2022" name="New Phytol.">
        <title>Evolutionary transition to the ectomycorrhizal habit in the genomes of a hyperdiverse lineage of mushroom-forming fungi.</title>
        <authorList>
            <person name="Looney B."/>
            <person name="Miyauchi S."/>
            <person name="Morin E."/>
            <person name="Drula E."/>
            <person name="Courty P.E."/>
            <person name="Kohler A."/>
            <person name="Kuo A."/>
            <person name="LaButti K."/>
            <person name="Pangilinan J."/>
            <person name="Lipzen A."/>
            <person name="Riley R."/>
            <person name="Andreopoulos W."/>
            <person name="He G."/>
            <person name="Johnson J."/>
            <person name="Nolan M."/>
            <person name="Tritt A."/>
            <person name="Barry K.W."/>
            <person name="Grigoriev I.V."/>
            <person name="Nagy L.G."/>
            <person name="Hibbett D."/>
            <person name="Henrissat B."/>
            <person name="Matheny P.B."/>
            <person name="Labbe J."/>
            <person name="Martin F.M."/>
        </authorList>
    </citation>
    <scope>NUCLEOTIDE SEQUENCE</scope>
    <source>
        <strain evidence="1">EC-137</strain>
    </source>
</reference>
<reference evidence="1" key="1">
    <citation type="submission" date="2021-02" db="EMBL/GenBank/DDBJ databases">
        <authorList>
            <consortium name="DOE Joint Genome Institute"/>
            <person name="Ahrendt S."/>
            <person name="Looney B.P."/>
            <person name="Miyauchi S."/>
            <person name="Morin E."/>
            <person name="Drula E."/>
            <person name="Courty P.E."/>
            <person name="Chicoki N."/>
            <person name="Fauchery L."/>
            <person name="Kohler A."/>
            <person name="Kuo A."/>
            <person name="Labutti K."/>
            <person name="Pangilinan J."/>
            <person name="Lipzen A."/>
            <person name="Riley R."/>
            <person name="Andreopoulos W."/>
            <person name="He G."/>
            <person name="Johnson J."/>
            <person name="Barry K.W."/>
            <person name="Grigoriev I.V."/>
            <person name="Nagy L."/>
            <person name="Hibbett D."/>
            <person name="Henrissat B."/>
            <person name="Matheny P.B."/>
            <person name="Labbe J."/>
            <person name="Martin F."/>
        </authorList>
    </citation>
    <scope>NUCLEOTIDE SEQUENCE</scope>
    <source>
        <strain evidence="1">EC-137</strain>
    </source>
</reference>
<gene>
    <name evidence="1" type="ORF">K488DRAFT_75027</name>
</gene>
<name>A0ACB8Q4Y9_9AGAM</name>
<keyword evidence="2" id="KW-1185">Reference proteome</keyword>
<evidence type="ECO:0000313" key="2">
    <source>
        <dbReference type="Proteomes" id="UP000814128"/>
    </source>
</evidence>